<evidence type="ECO:0000256" key="1">
    <source>
        <dbReference type="SAM" id="Phobius"/>
    </source>
</evidence>
<feature type="transmembrane region" description="Helical" evidence="1">
    <location>
        <begin position="231"/>
        <end position="248"/>
    </location>
</feature>
<evidence type="ECO:0000313" key="3">
    <source>
        <dbReference type="Proteomes" id="UP001642483"/>
    </source>
</evidence>
<keyword evidence="3" id="KW-1185">Reference proteome</keyword>
<accession>A0ABP0FFA7</accession>
<comment type="caution">
    <text evidence="2">The sequence shown here is derived from an EMBL/GenBank/DDBJ whole genome shotgun (WGS) entry which is preliminary data.</text>
</comment>
<dbReference type="EMBL" id="CAWYQH010000046">
    <property type="protein sequence ID" value="CAK8677578.1"/>
    <property type="molecule type" value="Genomic_DNA"/>
</dbReference>
<gene>
    <name evidence="2" type="ORF">CVLEPA_LOCUS6942</name>
</gene>
<reference evidence="2 3" key="1">
    <citation type="submission" date="2024-02" db="EMBL/GenBank/DDBJ databases">
        <authorList>
            <person name="Daric V."/>
            <person name="Darras S."/>
        </authorList>
    </citation>
    <scope>NUCLEOTIDE SEQUENCE [LARGE SCALE GENOMIC DNA]</scope>
</reference>
<keyword evidence="1" id="KW-0812">Transmembrane</keyword>
<evidence type="ECO:0008006" key="4">
    <source>
        <dbReference type="Google" id="ProtNLM"/>
    </source>
</evidence>
<dbReference type="PANTHER" id="PTHR36978">
    <property type="entry name" value="P-LOOP CONTAINING NUCLEOTIDE TRIPHOSPHATE HYDROLASE"/>
    <property type="match status" value="1"/>
</dbReference>
<dbReference type="Proteomes" id="UP001642483">
    <property type="component" value="Unassembled WGS sequence"/>
</dbReference>
<dbReference type="SUPFAM" id="SSF52540">
    <property type="entry name" value="P-loop containing nucleoside triphosphate hydrolases"/>
    <property type="match status" value="1"/>
</dbReference>
<dbReference type="PANTHER" id="PTHR36978:SF4">
    <property type="entry name" value="P-LOOP CONTAINING NUCLEOSIDE TRIPHOSPHATE HYDROLASE PROTEIN"/>
    <property type="match status" value="1"/>
</dbReference>
<evidence type="ECO:0000313" key="2">
    <source>
        <dbReference type="EMBL" id="CAK8677578.1"/>
    </source>
</evidence>
<proteinExistence type="predicted"/>
<protein>
    <recommendedName>
        <fullName evidence="4">Sulfotransferase family protein</fullName>
    </recommendedName>
</protein>
<dbReference type="InterPro" id="IPR027417">
    <property type="entry name" value="P-loop_NTPase"/>
</dbReference>
<dbReference type="Gene3D" id="3.40.50.300">
    <property type="entry name" value="P-loop containing nucleotide triphosphate hydrolases"/>
    <property type="match status" value="1"/>
</dbReference>
<name>A0ABP0FFA7_CLALP</name>
<keyword evidence="1" id="KW-0472">Membrane</keyword>
<organism evidence="2 3">
    <name type="scientific">Clavelina lepadiformis</name>
    <name type="common">Light-bulb sea squirt</name>
    <name type="synonym">Ascidia lepadiformis</name>
    <dbReference type="NCBI Taxonomy" id="159417"/>
    <lineage>
        <taxon>Eukaryota</taxon>
        <taxon>Metazoa</taxon>
        <taxon>Chordata</taxon>
        <taxon>Tunicata</taxon>
        <taxon>Ascidiacea</taxon>
        <taxon>Aplousobranchia</taxon>
        <taxon>Clavelinidae</taxon>
        <taxon>Clavelina</taxon>
    </lineage>
</organism>
<dbReference type="Pfam" id="PF17784">
    <property type="entry name" value="Sulfotransfer_4"/>
    <property type="match status" value="1"/>
</dbReference>
<sequence length="280" mass="32432">MKVIVAGYAKTGTKSMAVALTEFGFNVYDVLDHFWYHGDKWAKILSSSGGSIEDFKEMYQSVDVVTDGPPYLFWEEILQAYPDAKVILTTRNEDDWYKSYCGQYKAMNENFTYKFMQLLSPTGWKYFKYFNYFVMSRFGLEMKHPFDLSFVNNGIVLKKAFRQHNQYCLQNCPPDKLLVYNVRQGWAPLCEFLGKEIPDKPFPHENVAGNIVDKLMATHPAAIRIQREMKVTITLFSLGLLFGVFKLYKANQGATLRKMCSQLWDFIGVKLFSRFSQSSP</sequence>
<keyword evidence="1" id="KW-1133">Transmembrane helix</keyword>
<dbReference type="InterPro" id="IPR040632">
    <property type="entry name" value="Sulfotransfer_4"/>
</dbReference>